<reference evidence="4 5" key="1">
    <citation type="submission" date="2017-10" db="EMBL/GenBank/DDBJ databases">
        <title>Draft genome sequences of strains TRE 1, TRE 9, TRE H and TRI 7, isolated from tamarins, belonging to four potential novel Bifidobacterium species.</title>
        <authorList>
            <person name="Mattarelli P."/>
            <person name="Modesto M."/>
            <person name="Puglisi E."/>
            <person name="Morelli L."/>
            <person name="Spezio C."/>
            <person name="Bonetti A."/>
            <person name="Sandri C."/>
        </authorList>
    </citation>
    <scope>NUCLEOTIDE SEQUENCE [LARGE SCALE GENOMIC DNA]</scope>
    <source>
        <strain evidence="5">TRI7</strain>
    </source>
</reference>
<dbReference type="PANTHER" id="PTHR11461">
    <property type="entry name" value="SERINE PROTEASE INHIBITOR, SERPIN"/>
    <property type="match status" value="1"/>
</dbReference>
<dbReference type="InterPro" id="IPR042178">
    <property type="entry name" value="Serpin_sf_1"/>
</dbReference>
<dbReference type="SUPFAM" id="SSF56574">
    <property type="entry name" value="Serpins"/>
    <property type="match status" value="1"/>
</dbReference>
<sequence length="440" mass="48618">MKARWRVNVSLCVEGMTMRHDAFDADTDDIDDDERLDDWDDDGDEPDWDDDWDDEEFEEEPLAPEAPKNVVSAIRDFAVDSTSEFLSADGNVNYSPTSLWMALMVALTGAGGRTKAELEKALHAADITASDLADFRREMNAMKAYDIADSVWVWKGCSIRESWRATVHAMEADVFDAEPFDAGTGRRMSQWVSDHTRGMLSPNISVNPSQMLVLINALVAEGTWKDKFNKSRTRTEIFHGTNGDVPVPMMRQQSGSFGYARGDGWVKVTIPFVRYRGGLTCILPDDRSALDRLVGDTEELRKAFNAKASSWGYLVDLSIPRFTVQSTFDSASLCDHLAALGIVSAFDAENADFSGMADLPLFIGEAIQETRMEVSEEGAKAAAYTMFAMALGGPPPEPKKVRVRLDRPFIYALDADLSSDFDGNAPLFVGILRDPAEGAE</sequence>
<feature type="region of interest" description="Disordered" evidence="2">
    <location>
        <begin position="24"/>
        <end position="53"/>
    </location>
</feature>
<dbReference type="Proteomes" id="UP000231451">
    <property type="component" value="Unassembled WGS sequence"/>
</dbReference>
<dbReference type="InterPro" id="IPR000215">
    <property type="entry name" value="Serpin_fam"/>
</dbReference>
<dbReference type="InterPro" id="IPR023796">
    <property type="entry name" value="Serpin_dom"/>
</dbReference>
<dbReference type="InterPro" id="IPR023795">
    <property type="entry name" value="Serpin_CS"/>
</dbReference>
<dbReference type="PROSITE" id="PS00284">
    <property type="entry name" value="SERPIN"/>
    <property type="match status" value="1"/>
</dbReference>
<proteinExistence type="inferred from homology"/>
<dbReference type="InterPro" id="IPR036186">
    <property type="entry name" value="Serpin_sf"/>
</dbReference>
<dbReference type="EMBL" id="PEBK01000001">
    <property type="protein sequence ID" value="PJM76220.1"/>
    <property type="molecule type" value="Genomic_DNA"/>
</dbReference>
<keyword evidence="5" id="KW-1185">Reference proteome</keyword>
<dbReference type="GO" id="GO:0004867">
    <property type="term" value="F:serine-type endopeptidase inhibitor activity"/>
    <property type="evidence" value="ECO:0007669"/>
    <property type="project" value="InterPro"/>
</dbReference>
<comment type="caution">
    <text evidence="4">The sequence shown here is derived from an EMBL/GenBank/DDBJ whole genome shotgun (WGS) entry which is preliminary data.</text>
</comment>
<evidence type="ECO:0000256" key="1">
    <source>
        <dbReference type="RuleBase" id="RU000411"/>
    </source>
</evidence>
<dbReference type="Gene3D" id="2.30.39.10">
    <property type="entry name" value="Alpha-1-antitrypsin, domain 1"/>
    <property type="match status" value="1"/>
</dbReference>
<dbReference type="SMART" id="SM00093">
    <property type="entry name" value="SERPIN"/>
    <property type="match status" value="1"/>
</dbReference>
<comment type="similarity">
    <text evidence="1">Belongs to the serpin family.</text>
</comment>
<evidence type="ECO:0000313" key="4">
    <source>
        <dbReference type="EMBL" id="PJM76220.1"/>
    </source>
</evidence>
<organism evidence="4 5">
    <name type="scientific">Bifidobacterium simiarum</name>
    <dbReference type="NCBI Taxonomy" id="2045441"/>
    <lineage>
        <taxon>Bacteria</taxon>
        <taxon>Bacillati</taxon>
        <taxon>Actinomycetota</taxon>
        <taxon>Actinomycetes</taxon>
        <taxon>Bifidobacteriales</taxon>
        <taxon>Bifidobacteriaceae</taxon>
        <taxon>Bifidobacterium</taxon>
    </lineage>
</organism>
<dbReference type="GO" id="GO:0005615">
    <property type="term" value="C:extracellular space"/>
    <property type="evidence" value="ECO:0007669"/>
    <property type="project" value="InterPro"/>
</dbReference>
<dbReference type="Pfam" id="PF00079">
    <property type="entry name" value="Serpin"/>
    <property type="match status" value="1"/>
</dbReference>
<feature type="domain" description="Serpin" evidence="3">
    <location>
        <begin position="79"/>
        <end position="435"/>
    </location>
</feature>
<evidence type="ECO:0000313" key="5">
    <source>
        <dbReference type="Proteomes" id="UP000231451"/>
    </source>
</evidence>
<gene>
    <name evidence="4" type="ORF">CSQ87_01530</name>
</gene>
<evidence type="ECO:0000259" key="3">
    <source>
        <dbReference type="SMART" id="SM00093"/>
    </source>
</evidence>
<dbReference type="Gene3D" id="3.30.497.10">
    <property type="entry name" value="Antithrombin, subunit I, domain 2"/>
    <property type="match status" value="1"/>
</dbReference>
<protein>
    <recommendedName>
        <fullName evidence="3">Serpin domain-containing protein</fullName>
    </recommendedName>
</protein>
<dbReference type="PANTHER" id="PTHR11461:SF211">
    <property type="entry name" value="GH10112P-RELATED"/>
    <property type="match status" value="1"/>
</dbReference>
<dbReference type="InterPro" id="IPR042185">
    <property type="entry name" value="Serpin_sf_2"/>
</dbReference>
<dbReference type="AlphaFoldDB" id="A0A2M9HHB9"/>
<evidence type="ECO:0000256" key="2">
    <source>
        <dbReference type="SAM" id="MobiDB-lite"/>
    </source>
</evidence>
<name>A0A2M9HHB9_9BIFI</name>
<accession>A0A2M9HHB9</accession>